<dbReference type="EMBL" id="JACMRX010000002">
    <property type="protein sequence ID" value="KAF7996100.1"/>
    <property type="molecule type" value="Genomic_DNA"/>
</dbReference>
<evidence type="ECO:0000313" key="2">
    <source>
        <dbReference type="EMBL" id="KAF7996106.1"/>
    </source>
</evidence>
<dbReference type="EMBL" id="JACMRX010000002">
    <property type="protein sequence ID" value="KAF7996106.1"/>
    <property type="molecule type" value="Genomic_DNA"/>
</dbReference>
<evidence type="ECO:0000313" key="3">
    <source>
        <dbReference type="Proteomes" id="UP000639338"/>
    </source>
</evidence>
<keyword evidence="3" id="KW-1185">Reference proteome</keyword>
<accession>A0A834Y1F0</accession>
<reference evidence="1 3" key="1">
    <citation type="submission" date="2020-08" db="EMBL/GenBank/DDBJ databases">
        <title>Aphidius gifuensis genome sequencing and assembly.</title>
        <authorList>
            <person name="Du Z."/>
        </authorList>
    </citation>
    <scope>NUCLEOTIDE SEQUENCE [LARGE SCALE GENOMIC DNA]</scope>
    <source>
        <strain evidence="1">YNYX2018</strain>
        <tissue evidence="1">Adults</tissue>
    </source>
</reference>
<dbReference type="AlphaFoldDB" id="A0A834Y1F0"/>
<gene>
    <name evidence="1" type="ORF">HCN44_009981</name>
    <name evidence="2" type="ORF">HCN44_009987</name>
</gene>
<organism evidence="1 3">
    <name type="scientific">Aphidius gifuensis</name>
    <name type="common">Parasitoid wasp</name>
    <dbReference type="NCBI Taxonomy" id="684658"/>
    <lineage>
        <taxon>Eukaryota</taxon>
        <taxon>Metazoa</taxon>
        <taxon>Ecdysozoa</taxon>
        <taxon>Arthropoda</taxon>
        <taxon>Hexapoda</taxon>
        <taxon>Insecta</taxon>
        <taxon>Pterygota</taxon>
        <taxon>Neoptera</taxon>
        <taxon>Endopterygota</taxon>
        <taxon>Hymenoptera</taxon>
        <taxon>Apocrita</taxon>
        <taxon>Ichneumonoidea</taxon>
        <taxon>Braconidae</taxon>
        <taxon>Aphidiinae</taxon>
        <taxon>Aphidius</taxon>
    </lineage>
</organism>
<dbReference type="Proteomes" id="UP000639338">
    <property type="component" value="Unassembled WGS sequence"/>
</dbReference>
<comment type="caution">
    <text evidence="1">The sequence shown here is derived from an EMBL/GenBank/DDBJ whole genome shotgun (WGS) entry which is preliminary data.</text>
</comment>
<evidence type="ECO:0000313" key="1">
    <source>
        <dbReference type="EMBL" id="KAF7996100.1"/>
    </source>
</evidence>
<name>A0A834Y1F0_APHGI</name>
<proteinExistence type="predicted"/>
<sequence>MTYIVLTLPEQQLQHPSIIQNQQPNITHVYYLTPPPPPPQQQRGQGWTRWWTTWCTTLRGDFSRTCDGNRS</sequence>
<protein>
    <submittedName>
        <fullName evidence="1">Uncharacterized protein</fullName>
    </submittedName>
</protein>